<dbReference type="EMBL" id="FR796427">
    <property type="protein sequence ID" value="CAJ08310.1"/>
    <property type="molecule type" value="Genomic_DNA"/>
</dbReference>
<dbReference type="GO" id="GO:0030027">
    <property type="term" value="C:lamellipodium"/>
    <property type="evidence" value="ECO:0000318"/>
    <property type="project" value="GO_Central"/>
</dbReference>
<dbReference type="InParanoid" id="Q4Q6E0"/>
<dbReference type="Gene3D" id="3.80.10.10">
    <property type="entry name" value="Ribonuclease Inhibitor"/>
    <property type="match status" value="1"/>
</dbReference>
<feature type="region of interest" description="Disordered" evidence="1">
    <location>
        <begin position="723"/>
        <end position="746"/>
    </location>
</feature>
<accession>Q4Q6E0</accession>
<dbReference type="AlphaFoldDB" id="Q4Q6E0"/>
<dbReference type="VEuPathDB" id="TriTrypDB:LMJFC_310021100"/>
<evidence type="ECO:0000313" key="2">
    <source>
        <dbReference type="EMBL" id="CAJ08310.1"/>
    </source>
</evidence>
<dbReference type="KEGG" id="lma:LMJF_31_1230"/>
<protein>
    <recommendedName>
        <fullName evidence="4">Leucine-rich repeat protein</fullName>
    </recommendedName>
</protein>
<dbReference type="GO" id="GO:0016477">
    <property type="term" value="P:cell migration"/>
    <property type="evidence" value="ECO:0000318"/>
    <property type="project" value="GO_Central"/>
</dbReference>
<dbReference type="Proteomes" id="UP000000542">
    <property type="component" value="Chromosome 31"/>
</dbReference>
<dbReference type="VEuPathDB" id="TriTrypDB:LMJLV39_310018800"/>
<dbReference type="VEuPathDB" id="TriTrypDB:LMJSD75_310018600"/>
<reference evidence="2 3" key="1">
    <citation type="journal article" date="2005" name="Science">
        <title>The genome of the kinetoplastid parasite, Leishmania major.</title>
        <authorList>
            <person name="Ivens A.C."/>
            <person name="Peacock C.S."/>
            <person name="Worthey E.A."/>
            <person name="Murphy L."/>
            <person name="Aggarwal G."/>
            <person name="Berriman M."/>
            <person name="Sisk E."/>
            <person name="Rajandream M.A."/>
            <person name="Adlem E."/>
            <person name="Aert R."/>
            <person name="Anupama A."/>
            <person name="Apostolou Z."/>
            <person name="Attipoe P."/>
            <person name="Bason N."/>
            <person name="Bauser C."/>
            <person name="Beck A."/>
            <person name="Beverley S.M."/>
            <person name="Bianchettin G."/>
            <person name="Borzym K."/>
            <person name="Bothe G."/>
            <person name="Bruschi C.V."/>
            <person name="Collins M."/>
            <person name="Cadag E."/>
            <person name="Ciarloni L."/>
            <person name="Clayton C."/>
            <person name="Coulson R.M."/>
            <person name="Cronin A."/>
            <person name="Cruz A.K."/>
            <person name="Davies R.M."/>
            <person name="De Gaudenzi J."/>
            <person name="Dobson D.E."/>
            <person name="Duesterhoeft A."/>
            <person name="Fazelina G."/>
            <person name="Fosker N."/>
            <person name="Frasch A.C."/>
            <person name="Fraser A."/>
            <person name="Fuchs M."/>
            <person name="Gabel C."/>
            <person name="Goble A."/>
            <person name="Goffeau A."/>
            <person name="Harris D."/>
            <person name="Hertz-Fowler C."/>
            <person name="Hilbert H."/>
            <person name="Horn D."/>
            <person name="Huang Y."/>
            <person name="Klages S."/>
            <person name="Knights A."/>
            <person name="Kube M."/>
            <person name="Larke N."/>
            <person name="Litvin L."/>
            <person name="Lord A."/>
            <person name="Louie T."/>
            <person name="Marra M."/>
            <person name="Masuy D."/>
            <person name="Matthews K."/>
            <person name="Michaeli S."/>
            <person name="Mottram J.C."/>
            <person name="Muller-Auer S."/>
            <person name="Munden H."/>
            <person name="Nelson S."/>
            <person name="Norbertczak H."/>
            <person name="Oliver K."/>
            <person name="O'neil S."/>
            <person name="Pentony M."/>
            <person name="Pohl T.M."/>
            <person name="Price C."/>
            <person name="Purnelle B."/>
            <person name="Quail M.A."/>
            <person name="Rabbinowitsch E."/>
            <person name="Reinhardt R."/>
            <person name="Rieger M."/>
            <person name="Rinta J."/>
            <person name="Robben J."/>
            <person name="Robertson L."/>
            <person name="Ruiz J.C."/>
            <person name="Rutter S."/>
            <person name="Saunders D."/>
            <person name="Schafer M."/>
            <person name="Schein J."/>
            <person name="Schwartz D.C."/>
            <person name="Seeger K."/>
            <person name="Seyler A."/>
            <person name="Sharp S."/>
            <person name="Shin H."/>
            <person name="Sivam D."/>
            <person name="Squares R."/>
            <person name="Squares S."/>
            <person name="Tosato V."/>
            <person name="Vogt C."/>
            <person name="Volckaert G."/>
            <person name="Wambutt R."/>
            <person name="Warren T."/>
            <person name="Wedler H."/>
            <person name="Woodward J."/>
            <person name="Zhou S."/>
            <person name="Zimmermann W."/>
            <person name="Smith D.F."/>
            <person name="Blackwell J.M."/>
            <person name="Stuart K.D."/>
            <person name="Barrell B."/>
            <person name="Myler P.J."/>
        </authorList>
    </citation>
    <scope>NUCLEOTIDE SEQUENCE [LARGE SCALE GENOMIC DNA]</scope>
    <source>
        <strain evidence="3">MHOM/IL/81/Friedlin</strain>
    </source>
</reference>
<dbReference type="GeneID" id="5654051"/>
<dbReference type="VEuPathDB" id="TriTrypDB:LmjF.31.1230"/>
<dbReference type="GO" id="GO:0034315">
    <property type="term" value="P:regulation of Arp2/3 complex-mediated actin nucleation"/>
    <property type="evidence" value="ECO:0000318"/>
    <property type="project" value="GO_Central"/>
</dbReference>
<name>Q4Q6E0_LEIMA</name>
<proteinExistence type="predicted"/>
<dbReference type="eggNOG" id="ENOG502SIBP">
    <property type="taxonomic scope" value="Eukaryota"/>
</dbReference>
<evidence type="ECO:0000256" key="1">
    <source>
        <dbReference type="SAM" id="MobiDB-lite"/>
    </source>
</evidence>
<dbReference type="GO" id="GO:0005886">
    <property type="term" value="C:plasma membrane"/>
    <property type="evidence" value="ECO:0000318"/>
    <property type="project" value="GO_Central"/>
</dbReference>
<gene>
    <name evidence="2" type="ORF">LMJF_31_1230</name>
</gene>
<organism evidence="2 3">
    <name type="scientific">Leishmania major</name>
    <dbReference type="NCBI Taxonomy" id="5664"/>
    <lineage>
        <taxon>Eukaryota</taxon>
        <taxon>Discoba</taxon>
        <taxon>Euglenozoa</taxon>
        <taxon>Kinetoplastea</taxon>
        <taxon>Metakinetoplastina</taxon>
        <taxon>Trypanosomatida</taxon>
        <taxon>Trypanosomatidae</taxon>
        <taxon>Leishmaniinae</taxon>
        <taxon>Leishmania</taxon>
    </lineage>
</organism>
<dbReference type="HOGENOM" id="CLU_304732_0_0_1"/>
<reference evidence="2 3" key="2">
    <citation type="journal article" date="2011" name="Genome Res.">
        <title>Chromosome and gene copy number variation allow major structural change between species and strains of Leishmania.</title>
        <authorList>
            <person name="Rogers M.B."/>
            <person name="Hilley J.D."/>
            <person name="Dickens N.J."/>
            <person name="Wilkes J."/>
            <person name="Bates P.A."/>
            <person name="Depledge D.P."/>
            <person name="Harris D."/>
            <person name="Her Y."/>
            <person name="Herzyk P."/>
            <person name="Imamura H."/>
            <person name="Otto T.D."/>
            <person name="Sanders M."/>
            <person name="Seeger K."/>
            <person name="Dujardin J.C."/>
            <person name="Berriman M."/>
            <person name="Smith D.F."/>
            <person name="Hertz-Fowler C."/>
            <person name="Mottram J.C."/>
        </authorList>
    </citation>
    <scope>NUCLEOTIDE SEQUENCE [LARGE SCALE GENOMIC DNA]</scope>
    <source>
        <strain evidence="3">MHOM/IL/81/Friedlin</strain>
    </source>
</reference>
<sequence>MYDSSSEHQTGSKAPLSRCSTHHLQRKPLEDCLETLNWYTDCFVFPRTNLPSCWSTHCLTLSSTAIRYSYTQPPIRMEAETLLRLTVLSFGAAAPQPTHAKHHKDNVAPPTPQIAASQDIRMTFINLWAGQLGQFISVNAFLRETLLFFLPGHWCCGPCETHNLDLPADAAIDTKSLAPRLEQYRTQRAVKQWAINPFFQQLDTLVTELQPKPRHAQPSFQEWLKVVDHLLTALRTLFMTMYSAFFNSFCNVHKTLIDSFRRLAWEDVQTSYALAVCDLSRTIESKLITVVSHAISTNVDACTANTTLQLFRTPDNLTANEVSDYVASALLARLGDVASSVALNARFAKQFPQAATSISVAEDRREESLESLRSSISSYVEKLLAAARTTNLGAPSITEPSAFPSDELSTFSYASKATSTPPLSVEAKRIAQAAQVLPCIPRSVSVEDAFALTTMSEGADVFSSVAAVAASIGDVEGSVRSLVAQQHEEQQAVLGWAPNNKGRQRESWYGADKTSEVTNPGIDDAPALAKKPPAIQEKPVECYRSDPGETALFWNRLRQKLGLDEASVTQARAQCGFRCESPYPNVYLKDLDVRNNDRTTQLFVEEVRPLLSLKDSPTLKARNVRLFREACTSYGKQLWEKTLEIRETLPCLPVRVRGVLLGTMYSAMRADKQFQSLKQIRVQLCQVATKTGGTAKDAATLSNAEEQLLKRAELLAQAVNATENDAVEENRSQAQPTEVTSAQKPECREKAALTSISSETALFKKGLCGSISRYAGAIGSSVSLQTTSARSTDAAWPRSAVMDVLAQSRKSMAELPVQEISPGTPVADVYRQACRCHGVSPNLSVVRELSGSDADYFATLNLSSNYVGVEGLRPVLDLLQYNGEHLISLSVCNNDLESDDVNDLCGILRGPAGTNLVHLDVSYNPFTNATFPALKELVSSLACIETLVMKGTLLSSSASRELQVIVERKMIQRCS</sequence>
<feature type="compositionally biased region" description="Polar residues" evidence="1">
    <location>
        <begin position="732"/>
        <end position="743"/>
    </location>
</feature>
<dbReference type="InterPro" id="IPR032675">
    <property type="entry name" value="LRR_dom_sf"/>
</dbReference>
<dbReference type="RefSeq" id="XP_001685108.1">
    <property type="nucleotide sequence ID" value="XM_001685056.1"/>
</dbReference>
<evidence type="ECO:0008006" key="4">
    <source>
        <dbReference type="Google" id="ProtNLM"/>
    </source>
</evidence>
<dbReference type="SUPFAM" id="SSF52047">
    <property type="entry name" value="RNI-like"/>
    <property type="match status" value="1"/>
</dbReference>
<evidence type="ECO:0000313" key="3">
    <source>
        <dbReference type="Proteomes" id="UP000000542"/>
    </source>
</evidence>
<dbReference type="OMA" id="RQACRCH"/>
<keyword evidence="3" id="KW-1185">Reference proteome</keyword>